<sequence length="66" mass="7661">FLMNSPKHFSESNYIAGQFGPESNLRLYIFQVTIKSKLLLLNYLLNQSFLLVDLLHLICHMATPYT</sequence>
<accession>A0A8J2NRV7</accession>
<dbReference type="Proteomes" id="UP000708208">
    <property type="component" value="Unassembled WGS sequence"/>
</dbReference>
<evidence type="ECO:0000313" key="1">
    <source>
        <dbReference type="EMBL" id="CAG7673148.1"/>
    </source>
</evidence>
<dbReference type="AlphaFoldDB" id="A0A8J2NRV7"/>
<feature type="non-terminal residue" evidence="1">
    <location>
        <position position="1"/>
    </location>
</feature>
<reference evidence="1" key="1">
    <citation type="submission" date="2021-06" db="EMBL/GenBank/DDBJ databases">
        <authorList>
            <person name="Hodson N. C."/>
            <person name="Mongue J. A."/>
            <person name="Jaron S. K."/>
        </authorList>
    </citation>
    <scope>NUCLEOTIDE SEQUENCE</scope>
</reference>
<organism evidence="1 2">
    <name type="scientific">Allacma fusca</name>
    <dbReference type="NCBI Taxonomy" id="39272"/>
    <lineage>
        <taxon>Eukaryota</taxon>
        <taxon>Metazoa</taxon>
        <taxon>Ecdysozoa</taxon>
        <taxon>Arthropoda</taxon>
        <taxon>Hexapoda</taxon>
        <taxon>Collembola</taxon>
        <taxon>Symphypleona</taxon>
        <taxon>Sminthuridae</taxon>
        <taxon>Allacma</taxon>
    </lineage>
</organism>
<proteinExistence type="predicted"/>
<name>A0A8J2NRV7_9HEXA</name>
<keyword evidence="2" id="KW-1185">Reference proteome</keyword>
<comment type="caution">
    <text evidence="1">The sequence shown here is derived from an EMBL/GenBank/DDBJ whole genome shotgun (WGS) entry which is preliminary data.</text>
</comment>
<dbReference type="EMBL" id="CAJVCH010012641">
    <property type="protein sequence ID" value="CAG7673148.1"/>
    <property type="molecule type" value="Genomic_DNA"/>
</dbReference>
<protein>
    <submittedName>
        <fullName evidence="1">Uncharacterized protein</fullName>
    </submittedName>
</protein>
<evidence type="ECO:0000313" key="2">
    <source>
        <dbReference type="Proteomes" id="UP000708208"/>
    </source>
</evidence>
<gene>
    <name evidence="1" type="ORF">AFUS01_LOCUS2210</name>
</gene>